<dbReference type="RefSeq" id="WP_093312909.1">
    <property type="nucleotide sequence ID" value="NZ_FNPV01000004.1"/>
</dbReference>
<evidence type="ECO:0000256" key="1">
    <source>
        <dbReference type="SAM" id="Coils"/>
    </source>
</evidence>
<dbReference type="Gene3D" id="1.10.3210.10">
    <property type="entry name" value="Hypothetical protein af1432"/>
    <property type="match status" value="1"/>
</dbReference>
<accession>A0A1H3MW50</accession>
<proteinExistence type="predicted"/>
<dbReference type="PROSITE" id="PS51832">
    <property type="entry name" value="HD_GYP"/>
    <property type="match status" value="1"/>
</dbReference>
<evidence type="ECO:0000313" key="4">
    <source>
        <dbReference type="Proteomes" id="UP000199230"/>
    </source>
</evidence>
<dbReference type="CDD" id="cd00077">
    <property type="entry name" value="HDc"/>
    <property type="match status" value="1"/>
</dbReference>
<evidence type="ECO:0000259" key="2">
    <source>
        <dbReference type="PROSITE" id="PS51832"/>
    </source>
</evidence>
<dbReference type="Proteomes" id="UP000199230">
    <property type="component" value="Unassembled WGS sequence"/>
</dbReference>
<keyword evidence="4" id="KW-1185">Reference proteome</keyword>
<sequence>MGEVIYPQSKTVMISELEAGMMVDQDIYSKQGMVLIPKGQLIEDVERIIEMLMQHEVMMFNVRLPQVVQSDDQQPTAIRMEKVETKQEKQVKEFIKNFDEQCENLKDEFQKILLNQEVPQEAIEERLKDTLVAFDADINVIQLMQKVRNMDDATYTHSHNVALTSHLIGRWLGIGDDELTELTMTALLIDIGKMKVPEKVMNLKRNLTDPEYEEVKKHVVYSYEAIKRFDFLSDKVLKGILHHHERMDGSGYPKGLKGNEIPYFSRIIAIADVYNAMTSRRPYREKMTPFEVIQILETEYTEKLDPSILYLFLNRIGTLFIGQQVLLEDMRKGEIIFVPKNQIYRPMIRLEDNTVLDLAQKENRGIRIEEFA</sequence>
<keyword evidence="1" id="KW-0175">Coiled coil</keyword>
<dbReference type="OrthoDB" id="9804747at2"/>
<protein>
    <submittedName>
        <fullName evidence="3">HD-GYP domain, c-di-GMP phosphodiesterase class II (Or its inactivated variant)</fullName>
    </submittedName>
</protein>
<name>A0A1H3MW50_9FIRM</name>
<dbReference type="PANTHER" id="PTHR43155">
    <property type="entry name" value="CYCLIC DI-GMP PHOSPHODIESTERASE PA4108-RELATED"/>
    <property type="match status" value="1"/>
</dbReference>
<dbReference type="InterPro" id="IPR003607">
    <property type="entry name" value="HD/PDEase_dom"/>
</dbReference>
<evidence type="ECO:0000313" key="3">
    <source>
        <dbReference type="EMBL" id="SDY80723.1"/>
    </source>
</evidence>
<dbReference type="Pfam" id="PF13487">
    <property type="entry name" value="HD_5"/>
    <property type="match status" value="1"/>
</dbReference>
<organism evidence="3 4">
    <name type="scientific">Tindallia californiensis</name>
    <dbReference type="NCBI Taxonomy" id="159292"/>
    <lineage>
        <taxon>Bacteria</taxon>
        <taxon>Bacillati</taxon>
        <taxon>Bacillota</taxon>
        <taxon>Clostridia</taxon>
        <taxon>Peptostreptococcales</taxon>
        <taxon>Tindalliaceae</taxon>
        <taxon>Tindallia</taxon>
    </lineage>
</organism>
<dbReference type="STRING" id="159292.SAMN05192546_104300"/>
<dbReference type="PANTHER" id="PTHR43155:SF2">
    <property type="entry name" value="CYCLIC DI-GMP PHOSPHODIESTERASE PA4108"/>
    <property type="match status" value="1"/>
</dbReference>
<dbReference type="InterPro" id="IPR037522">
    <property type="entry name" value="HD_GYP_dom"/>
</dbReference>
<feature type="coiled-coil region" evidence="1">
    <location>
        <begin position="88"/>
        <end position="115"/>
    </location>
</feature>
<dbReference type="SUPFAM" id="SSF109604">
    <property type="entry name" value="HD-domain/PDEase-like"/>
    <property type="match status" value="1"/>
</dbReference>
<gene>
    <name evidence="3" type="ORF">SAMN05192546_104300</name>
</gene>
<reference evidence="3 4" key="1">
    <citation type="submission" date="2016-10" db="EMBL/GenBank/DDBJ databases">
        <authorList>
            <person name="de Groot N.N."/>
        </authorList>
    </citation>
    <scope>NUCLEOTIDE SEQUENCE [LARGE SCALE GENOMIC DNA]</scope>
    <source>
        <strain evidence="3 4">APO</strain>
    </source>
</reference>
<feature type="domain" description="HD-GYP" evidence="2">
    <location>
        <begin position="132"/>
        <end position="328"/>
    </location>
</feature>
<dbReference type="EMBL" id="FNPV01000004">
    <property type="protein sequence ID" value="SDY80723.1"/>
    <property type="molecule type" value="Genomic_DNA"/>
</dbReference>
<dbReference type="AlphaFoldDB" id="A0A1H3MW50"/>